<sequence>MPYLQKLNLSKFPGDSLDPDAIESESIPLPYLVHLHIGIDFPASLAIARGIQPAAHCTLSINSIARYHLDNPTHAAATSQMLFRYVVPYFAFWNVSSLEVYISLNTFPITVLQVSDGIPSLERHWSIGFRICLAFYPDFSPTCNSLTLLEPFLQSDLSNVKVLDLSLSTSGGIRPWVDTGLLFKSFSPAVEVLKTTSVTLRSLARPPDDFKSGFWEFYNYKKNDQVPISIANLGEMPGHDWRFLEAVNGLKVIWTLRNGTKLYFVLDYFNNPYIFLVFTSYLIPVVGIQCSH</sequence>
<accession>A0A9P5TIL3</accession>
<evidence type="ECO:0000313" key="2">
    <source>
        <dbReference type="Proteomes" id="UP000724874"/>
    </source>
</evidence>
<name>A0A9P5TIL3_GYMJU</name>
<dbReference type="OrthoDB" id="3064206at2759"/>
<organism evidence="1 2">
    <name type="scientific">Gymnopilus junonius</name>
    <name type="common">Spectacular rustgill mushroom</name>
    <name type="synonym">Gymnopilus spectabilis subsp. junonius</name>
    <dbReference type="NCBI Taxonomy" id="109634"/>
    <lineage>
        <taxon>Eukaryota</taxon>
        <taxon>Fungi</taxon>
        <taxon>Dikarya</taxon>
        <taxon>Basidiomycota</taxon>
        <taxon>Agaricomycotina</taxon>
        <taxon>Agaricomycetes</taxon>
        <taxon>Agaricomycetidae</taxon>
        <taxon>Agaricales</taxon>
        <taxon>Agaricineae</taxon>
        <taxon>Hymenogastraceae</taxon>
        <taxon>Gymnopilus</taxon>
    </lineage>
</organism>
<evidence type="ECO:0000313" key="1">
    <source>
        <dbReference type="EMBL" id="KAF8879519.1"/>
    </source>
</evidence>
<comment type="caution">
    <text evidence="1">The sequence shown here is derived from an EMBL/GenBank/DDBJ whole genome shotgun (WGS) entry which is preliminary data.</text>
</comment>
<reference evidence="1" key="1">
    <citation type="submission" date="2020-11" db="EMBL/GenBank/DDBJ databases">
        <authorList>
            <consortium name="DOE Joint Genome Institute"/>
            <person name="Ahrendt S."/>
            <person name="Riley R."/>
            <person name="Andreopoulos W."/>
            <person name="LaButti K."/>
            <person name="Pangilinan J."/>
            <person name="Ruiz-duenas F.J."/>
            <person name="Barrasa J.M."/>
            <person name="Sanchez-Garcia M."/>
            <person name="Camarero S."/>
            <person name="Miyauchi S."/>
            <person name="Serrano A."/>
            <person name="Linde D."/>
            <person name="Babiker R."/>
            <person name="Drula E."/>
            <person name="Ayuso-Fernandez I."/>
            <person name="Pacheco R."/>
            <person name="Padilla G."/>
            <person name="Ferreira P."/>
            <person name="Barriuso J."/>
            <person name="Kellner H."/>
            <person name="Castanera R."/>
            <person name="Alfaro M."/>
            <person name="Ramirez L."/>
            <person name="Pisabarro A.G."/>
            <person name="Kuo A."/>
            <person name="Tritt A."/>
            <person name="Lipzen A."/>
            <person name="He G."/>
            <person name="Yan M."/>
            <person name="Ng V."/>
            <person name="Cullen D."/>
            <person name="Martin F."/>
            <person name="Rosso M.-N."/>
            <person name="Henrissat B."/>
            <person name="Hibbett D."/>
            <person name="Martinez A.T."/>
            <person name="Grigoriev I.V."/>
        </authorList>
    </citation>
    <scope>NUCLEOTIDE SEQUENCE</scope>
    <source>
        <strain evidence="1">AH 44721</strain>
    </source>
</reference>
<proteinExistence type="predicted"/>
<dbReference type="EMBL" id="JADNYJ010000148">
    <property type="protein sequence ID" value="KAF8879519.1"/>
    <property type="molecule type" value="Genomic_DNA"/>
</dbReference>
<keyword evidence="2" id="KW-1185">Reference proteome</keyword>
<protein>
    <submittedName>
        <fullName evidence="1">Uncharacterized protein</fullName>
    </submittedName>
</protein>
<dbReference type="Proteomes" id="UP000724874">
    <property type="component" value="Unassembled WGS sequence"/>
</dbReference>
<dbReference type="AlphaFoldDB" id="A0A9P5TIL3"/>
<gene>
    <name evidence="1" type="ORF">CPB84DRAFT_1828398</name>
</gene>